<comment type="caution">
    <text evidence="1">The sequence shown here is derived from an EMBL/GenBank/DDBJ whole genome shotgun (WGS) entry which is preliminary data.</text>
</comment>
<accession>I0UVG3</accession>
<reference evidence="1" key="1">
    <citation type="submission" date="2012-03" db="EMBL/GenBank/DDBJ databases">
        <authorList>
            <person name="Durkin A.S."/>
            <person name="McCorrison J."/>
            <person name="Torralba M."/>
            <person name="Gillis M."/>
            <person name="Methe B."/>
            <person name="Sutton G."/>
            <person name="Nelson K.E."/>
        </authorList>
    </citation>
    <scope>NUCLEOTIDE SEQUENCE [LARGE SCALE GENOMIC DNA]</scope>
    <source>
        <strain evidence="1">F0474</strain>
    </source>
</reference>
<name>I0UVG3_9MICC</name>
<dbReference type="PATRIC" id="fig|1125724.3.peg.412"/>
<dbReference type="EMBL" id="AJJQ01000005">
    <property type="protein sequence ID" value="EID51866.1"/>
    <property type="molecule type" value="Genomic_DNA"/>
</dbReference>
<protein>
    <submittedName>
        <fullName evidence="1">Uncharacterized protein</fullName>
    </submittedName>
</protein>
<gene>
    <name evidence="1" type="ORF">HMPREF1324_1956</name>
</gene>
<organism evidence="1 2">
    <name type="scientific">Rothia aeria F0474</name>
    <dbReference type="NCBI Taxonomy" id="1125724"/>
    <lineage>
        <taxon>Bacteria</taxon>
        <taxon>Bacillati</taxon>
        <taxon>Actinomycetota</taxon>
        <taxon>Actinomycetes</taxon>
        <taxon>Micrococcales</taxon>
        <taxon>Micrococcaceae</taxon>
        <taxon>Rothia</taxon>
    </lineage>
</organism>
<sequence length="38" mass="4485">MIYPQNITEYYTGQAEAPLGNYEKSSNTYNMWIIFDAF</sequence>
<evidence type="ECO:0000313" key="2">
    <source>
        <dbReference type="Proteomes" id="UP000004863"/>
    </source>
</evidence>
<evidence type="ECO:0000313" key="1">
    <source>
        <dbReference type="EMBL" id="EID51866.1"/>
    </source>
</evidence>
<dbReference type="AlphaFoldDB" id="I0UVG3"/>
<keyword evidence="2" id="KW-1185">Reference proteome</keyword>
<dbReference type="Proteomes" id="UP000004863">
    <property type="component" value="Unassembled WGS sequence"/>
</dbReference>
<proteinExistence type="predicted"/>